<name>A0A381XN51_9ZZZZ</name>
<dbReference type="EMBL" id="UINC01015760">
    <property type="protein sequence ID" value="SVA66128.1"/>
    <property type="molecule type" value="Genomic_DNA"/>
</dbReference>
<accession>A0A381XN51</accession>
<proteinExistence type="predicted"/>
<dbReference type="Gene3D" id="2.130.10.10">
    <property type="entry name" value="YVTN repeat-like/Quinoprotein amine dehydrogenase"/>
    <property type="match status" value="1"/>
</dbReference>
<sequence>MIDTGFRGKSYGWERIKIRDPETGVIYLQLTNAPVNSQVLYFEHQNFTSDNQSVLFLSQRFASRNSGWDLFRVSVDGTNLVQLTDEEYSLGSPIPSPNKARSIYGVRKNSLLLLDIDTFEEQEIARCQEVSGLGPSTMTGDGKYYLACASSKADSTRMIVRFRTDGSEIATFAHGYPHNHLTVNYHGTILAFNGRDGEYTCGINGENLHKISDAQQFAHCMWHGQTNLRQGTLLPPGHAIATAEVDDIEKTIICNGPYFWHSASSRDGQWIISDTNWPDQGLILIHVTSGRYTTLVNPKSKIGHQDITHPHPSFSWDNNMVVFCSNQTGLSQVYVCEIPDEIRNELETGNLNYRLRWQK</sequence>
<evidence type="ECO:0000313" key="1">
    <source>
        <dbReference type="EMBL" id="SVA66128.1"/>
    </source>
</evidence>
<reference evidence="1" key="1">
    <citation type="submission" date="2018-05" db="EMBL/GenBank/DDBJ databases">
        <authorList>
            <person name="Lanie J.A."/>
            <person name="Ng W.-L."/>
            <person name="Kazmierczak K.M."/>
            <person name="Andrzejewski T.M."/>
            <person name="Davidsen T.M."/>
            <person name="Wayne K.J."/>
            <person name="Tettelin H."/>
            <person name="Glass J.I."/>
            <person name="Rusch D."/>
            <person name="Podicherti R."/>
            <person name="Tsui H.-C.T."/>
            <person name="Winkler M.E."/>
        </authorList>
    </citation>
    <scope>NUCLEOTIDE SEQUENCE</scope>
</reference>
<dbReference type="SUPFAM" id="SSF82171">
    <property type="entry name" value="DPP6 N-terminal domain-like"/>
    <property type="match status" value="1"/>
</dbReference>
<dbReference type="InterPro" id="IPR015943">
    <property type="entry name" value="WD40/YVTN_repeat-like_dom_sf"/>
</dbReference>
<gene>
    <name evidence="1" type="ORF">METZ01_LOCUS118982</name>
</gene>
<evidence type="ECO:0008006" key="2">
    <source>
        <dbReference type="Google" id="ProtNLM"/>
    </source>
</evidence>
<dbReference type="AlphaFoldDB" id="A0A381XN51"/>
<protein>
    <recommendedName>
        <fullName evidence="2">Oligogalacturonate lyase domain-containing protein</fullName>
    </recommendedName>
</protein>
<organism evidence="1">
    <name type="scientific">marine metagenome</name>
    <dbReference type="NCBI Taxonomy" id="408172"/>
    <lineage>
        <taxon>unclassified sequences</taxon>
        <taxon>metagenomes</taxon>
        <taxon>ecological metagenomes</taxon>
    </lineage>
</organism>